<name>A0ABP8YNY2_9MICO</name>
<accession>A0ABP8YNY2</accession>
<dbReference type="Pfam" id="PF00085">
    <property type="entry name" value="Thioredoxin"/>
    <property type="match status" value="1"/>
</dbReference>
<keyword evidence="3" id="KW-1185">Reference proteome</keyword>
<evidence type="ECO:0000313" key="2">
    <source>
        <dbReference type="EMBL" id="GAA4734716.1"/>
    </source>
</evidence>
<comment type="caution">
    <text evidence="2">The sequence shown here is derived from an EMBL/GenBank/DDBJ whole genome shotgun (WGS) entry which is preliminary data.</text>
</comment>
<evidence type="ECO:0000313" key="3">
    <source>
        <dbReference type="Proteomes" id="UP001500121"/>
    </source>
</evidence>
<dbReference type="SUPFAM" id="SSF52833">
    <property type="entry name" value="Thioredoxin-like"/>
    <property type="match status" value="1"/>
</dbReference>
<proteinExistence type="predicted"/>
<protein>
    <recommendedName>
        <fullName evidence="1">Thioredoxin domain-containing protein</fullName>
    </recommendedName>
</protein>
<reference evidence="3" key="1">
    <citation type="journal article" date="2019" name="Int. J. Syst. Evol. Microbiol.">
        <title>The Global Catalogue of Microorganisms (GCM) 10K type strain sequencing project: providing services to taxonomists for standard genome sequencing and annotation.</title>
        <authorList>
            <consortium name="The Broad Institute Genomics Platform"/>
            <consortium name="The Broad Institute Genome Sequencing Center for Infectious Disease"/>
            <person name="Wu L."/>
            <person name="Ma J."/>
        </authorList>
    </citation>
    <scope>NUCLEOTIDE SEQUENCE [LARGE SCALE GENOMIC DNA]</scope>
    <source>
        <strain evidence="3">JCM 19015</strain>
    </source>
</reference>
<dbReference type="EMBL" id="BAABLP010000001">
    <property type="protein sequence ID" value="GAA4734716.1"/>
    <property type="molecule type" value="Genomic_DNA"/>
</dbReference>
<dbReference type="InterPro" id="IPR036249">
    <property type="entry name" value="Thioredoxin-like_sf"/>
</dbReference>
<gene>
    <name evidence="2" type="ORF">GCM10025783_00450</name>
</gene>
<sequence length="89" mass="9303">MLTLYSSSFCGACARTRSVLEDVTALVPGRAVLREVNVAAAPDESERQEITATPTTVLTRADGTELARAAGVPSAPQVLTLLARHIPAV</sequence>
<feature type="domain" description="Thioredoxin" evidence="1">
    <location>
        <begin position="3"/>
        <end position="71"/>
    </location>
</feature>
<dbReference type="Gene3D" id="3.40.30.10">
    <property type="entry name" value="Glutaredoxin"/>
    <property type="match status" value="1"/>
</dbReference>
<organism evidence="2 3">
    <name type="scientific">Amnibacterium soli</name>
    <dbReference type="NCBI Taxonomy" id="1282736"/>
    <lineage>
        <taxon>Bacteria</taxon>
        <taxon>Bacillati</taxon>
        <taxon>Actinomycetota</taxon>
        <taxon>Actinomycetes</taxon>
        <taxon>Micrococcales</taxon>
        <taxon>Microbacteriaceae</taxon>
        <taxon>Amnibacterium</taxon>
    </lineage>
</organism>
<evidence type="ECO:0000259" key="1">
    <source>
        <dbReference type="Pfam" id="PF00085"/>
    </source>
</evidence>
<dbReference type="Proteomes" id="UP001500121">
    <property type="component" value="Unassembled WGS sequence"/>
</dbReference>
<dbReference type="InterPro" id="IPR013766">
    <property type="entry name" value="Thioredoxin_domain"/>
</dbReference>